<comment type="caution">
    <text evidence="3">The sequence shown here is derived from an EMBL/GenBank/DDBJ whole genome shotgun (WGS) entry which is preliminary data.</text>
</comment>
<feature type="compositionally biased region" description="Basic and acidic residues" evidence="1">
    <location>
        <begin position="31"/>
        <end position="51"/>
    </location>
</feature>
<dbReference type="AlphaFoldDB" id="A0A937FZF4"/>
<organism evidence="3 4">
    <name type="scientific">Fulvivirga marina</name>
    <dbReference type="NCBI Taxonomy" id="2494733"/>
    <lineage>
        <taxon>Bacteria</taxon>
        <taxon>Pseudomonadati</taxon>
        <taxon>Bacteroidota</taxon>
        <taxon>Cytophagia</taxon>
        <taxon>Cytophagales</taxon>
        <taxon>Fulvivirgaceae</taxon>
        <taxon>Fulvivirga</taxon>
    </lineage>
</organism>
<feature type="chain" id="PRO_5037136851" evidence="2">
    <location>
        <begin position="24"/>
        <end position="143"/>
    </location>
</feature>
<name>A0A937FZF4_9BACT</name>
<evidence type="ECO:0000256" key="2">
    <source>
        <dbReference type="SAM" id="SignalP"/>
    </source>
</evidence>
<evidence type="ECO:0000313" key="4">
    <source>
        <dbReference type="Proteomes" id="UP000614216"/>
    </source>
</evidence>
<dbReference type="Proteomes" id="UP000614216">
    <property type="component" value="Unassembled WGS sequence"/>
</dbReference>
<protein>
    <submittedName>
        <fullName evidence="3">Uncharacterized protein</fullName>
    </submittedName>
</protein>
<accession>A0A937FZF4</accession>
<dbReference type="EMBL" id="JAEUGD010000053">
    <property type="protein sequence ID" value="MBL6447672.1"/>
    <property type="molecule type" value="Genomic_DNA"/>
</dbReference>
<evidence type="ECO:0000256" key="1">
    <source>
        <dbReference type="SAM" id="MobiDB-lite"/>
    </source>
</evidence>
<evidence type="ECO:0000313" key="3">
    <source>
        <dbReference type="EMBL" id="MBL6447672.1"/>
    </source>
</evidence>
<gene>
    <name evidence="3" type="ORF">JMN32_15245</name>
</gene>
<keyword evidence="4" id="KW-1185">Reference proteome</keyword>
<keyword evidence="2" id="KW-0732">Signal</keyword>
<proteinExistence type="predicted"/>
<dbReference type="RefSeq" id="WP_202857211.1">
    <property type="nucleotide sequence ID" value="NZ_JAEUGD010000053.1"/>
</dbReference>
<feature type="region of interest" description="Disordered" evidence="1">
    <location>
        <begin position="29"/>
        <end position="51"/>
    </location>
</feature>
<reference evidence="3" key="1">
    <citation type="submission" date="2021-01" db="EMBL/GenBank/DDBJ databases">
        <title>Fulvivirga kasyanovii gen. nov., sp nov., a novel member of the phylum Bacteroidetes isolated from seawater in a mussel farm.</title>
        <authorList>
            <person name="Zhao L.-H."/>
            <person name="Wang Z.-J."/>
        </authorList>
    </citation>
    <scope>NUCLEOTIDE SEQUENCE</scope>
    <source>
        <strain evidence="3">29W222</strain>
    </source>
</reference>
<feature type="signal peptide" evidence="2">
    <location>
        <begin position="1"/>
        <end position="23"/>
    </location>
</feature>
<sequence length="143" mass="16418">MRKASQIKAYLFLIIISVFTAHNAFPHVHHQHNEEHAPHTEHQGSHHHSEENSTEYNILLDLLSKNHSHSGHTHQFTSTPTTTFSTKSAKEFGVITIIQKEYWSIRSGYIDSDLQKFTLYTNLLTHQPPYLQAYPHRGPPSLG</sequence>